<organism evidence="3 4">
    <name type="scientific">Ephemerocybe angulata</name>
    <dbReference type="NCBI Taxonomy" id="980116"/>
    <lineage>
        <taxon>Eukaryota</taxon>
        <taxon>Fungi</taxon>
        <taxon>Dikarya</taxon>
        <taxon>Basidiomycota</taxon>
        <taxon>Agaricomycotina</taxon>
        <taxon>Agaricomycetes</taxon>
        <taxon>Agaricomycetidae</taxon>
        <taxon>Agaricales</taxon>
        <taxon>Agaricineae</taxon>
        <taxon>Psathyrellaceae</taxon>
        <taxon>Ephemerocybe</taxon>
    </lineage>
</organism>
<feature type="domain" description="DUF8021" evidence="2">
    <location>
        <begin position="148"/>
        <end position="252"/>
    </location>
</feature>
<dbReference type="Proteomes" id="UP000521943">
    <property type="component" value="Unassembled WGS sequence"/>
</dbReference>
<dbReference type="EMBL" id="JACGCI010000004">
    <property type="protein sequence ID" value="KAF6764528.1"/>
    <property type="molecule type" value="Genomic_DNA"/>
</dbReference>
<dbReference type="OrthoDB" id="3515051at2759"/>
<dbReference type="InterPro" id="IPR058334">
    <property type="entry name" value="DUF8021"/>
</dbReference>
<protein>
    <recommendedName>
        <fullName evidence="2">DUF8021 domain-containing protein</fullName>
    </recommendedName>
</protein>
<name>A0A8H6IHJ7_9AGAR</name>
<comment type="caution">
    <text evidence="3">The sequence shown here is derived from an EMBL/GenBank/DDBJ whole genome shotgun (WGS) entry which is preliminary data.</text>
</comment>
<proteinExistence type="predicted"/>
<keyword evidence="1" id="KW-0732">Signal</keyword>
<reference evidence="3 4" key="1">
    <citation type="submission" date="2020-07" db="EMBL/GenBank/DDBJ databases">
        <title>Comparative genomics of pyrophilous fungi reveals a link between fire events and developmental genes.</title>
        <authorList>
            <consortium name="DOE Joint Genome Institute"/>
            <person name="Steindorff A.S."/>
            <person name="Carver A."/>
            <person name="Calhoun S."/>
            <person name="Stillman K."/>
            <person name="Liu H."/>
            <person name="Lipzen A."/>
            <person name="Pangilinan J."/>
            <person name="Labutti K."/>
            <person name="Bruns T.D."/>
            <person name="Grigoriev I.V."/>
        </authorList>
    </citation>
    <scope>NUCLEOTIDE SEQUENCE [LARGE SCALE GENOMIC DNA]</scope>
    <source>
        <strain evidence="3 4">CBS 144469</strain>
    </source>
</reference>
<dbReference type="Pfam" id="PF26061">
    <property type="entry name" value="DUF8021"/>
    <property type="match status" value="1"/>
</dbReference>
<evidence type="ECO:0000256" key="1">
    <source>
        <dbReference type="SAM" id="SignalP"/>
    </source>
</evidence>
<evidence type="ECO:0000313" key="3">
    <source>
        <dbReference type="EMBL" id="KAF6764528.1"/>
    </source>
</evidence>
<sequence>MLKQILVATALYLSSVSAECTYASLQEFTKAYVTQQATGAFATTASSAAYTENFRPVNISSGVISRPLRIDFSRSTQDTTQCATYTEIIVTNPSHPYVIGTQLRFSSDGSTLTNINSVVTDAGDWLFNATGTLKWASVESWGTIPVEKRDTRAVIQAAADAYLDLFNDPSVKVPWGTPCARLEGGAYTGSGAPTDSCNVGVPSGVPLTNRRYVIDETVGEVDVFVDFGNNKIPDTHEFRVEGGKIRFVHTMTATGGA</sequence>
<feature type="chain" id="PRO_5034626467" description="DUF8021 domain-containing protein" evidence="1">
    <location>
        <begin position="19"/>
        <end position="257"/>
    </location>
</feature>
<accession>A0A8H6IHJ7</accession>
<feature type="signal peptide" evidence="1">
    <location>
        <begin position="1"/>
        <end position="18"/>
    </location>
</feature>
<dbReference type="AlphaFoldDB" id="A0A8H6IHJ7"/>
<keyword evidence="4" id="KW-1185">Reference proteome</keyword>
<evidence type="ECO:0000259" key="2">
    <source>
        <dbReference type="Pfam" id="PF26061"/>
    </source>
</evidence>
<gene>
    <name evidence="3" type="ORF">DFP72DRAFT_424012</name>
</gene>
<evidence type="ECO:0000313" key="4">
    <source>
        <dbReference type="Proteomes" id="UP000521943"/>
    </source>
</evidence>